<dbReference type="SUPFAM" id="SSF53254">
    <property type="entry name" value="Phosphoglycerate mutase-like"/>
    <property type="match status" value="1"/>
</dbReference>
<dbReference type="PANTHER" id="PTHR47623">
    <property type="entry name" value="OS09G0287300 PROTEIN"/>
    <property type="match status" value="1"/>
</dbReference>
<proteinExistence type="predicted"/>
<dbReference type="InterPro" id="IPR029033">
    <property type="entry name" value="His_PPase_superfam"/>
</dbReference>
<comment type="caution">
    <text evidence="1">The sequence shown here is derived from an EMBL/GenBank/DDBJ whole genome shotgun (WGS) entry which is preliminary data.</text>
</comment>
<dbReference type="Pfam" id="PF00300">
    <property type="entry name" value="His_Phos_1"/>
    <property type="match status" value="1"/>
</dbReference>
<evidence type="ECO:0000313" key="2">
    <source>
        <dbReference type="Proteomes" id="UP000094172"/>
    </source>
</evidence>
<protein>
    <recommendedName>
        <fullName evidence="3">Phosphohistidine phosphatase</fullName>
    </recommendedName>
</protein>
<dbReference type="Gene3D" id="3.40.50.1240">
    <property type="entry name" value="Phosphoglycerate mutase-like"/>
    <property type="match status" value="1"/>
</dbReference>
<evidence type="ECO:0008006" key="3">
    <source>
        <dbReference type="Google" id="ProtNLM"/>
    </source>
</evidence>
<dbReference type="Proteomes" id="UP000094172">
    <property type="component" value="Unassembled WGS sequence"/>
</dbReference>
<dbReference type="EMBL" id="LPWE01000012">
    <property type="protein sequence ID" value="ODR94370.1"/>
    <property type="molecule type" value="Genomic_DNA"/>
</dbReference>
<gene>
    <name evidence="1" type="ORF">AUC70_06735</name>
</gene>
<reference evidence="1 2" key="1">
    <citation type="journal article" date="2016" name="Environ. Microbiol.">
        <title>New Methyloceanibacter diversity from North Sea sediments includes methanotroph containing solely the soluble methane monooxygenase.</title>
        <authorList>
            <person name="Vekeman B."/>
            <person name="Kerckhof F.M."/>
            <person name="Cremers G."/>
            <person name="de Vos P."/>
            <person name="Vandamme P."/>
            <person name="Boon N."/>
            <person name="Op den Camp H.J."/>
            <person name="Heylen K."/>
        </authorList>
    </citation>
    <scope>NUCLEOTIDE SEQUENCE [LARGE SCALE GENOMIC DNA]</scope>
    <source>
        <strain evidence="1 2">R-67176</strain>
    </source>
</reference>
<dbReference type="RefSeq" id="WP_069444731.1">
    <property type="nucleotide sequence ID" value="NZ_LPWE01000012.1"/>
</dbReference>
<accession>A0A1E3VLF5</accession>
<dbReference type="InterPro" id="IPR013078">
    <property type="entry name" value="His_Pase_superF_clade-1"/>
</dbReference>
<keyword evidence="2" id="KW-1185">Reference proteome</keyword>
<organism evidence="1 2">
    <name type="scientific">Methyloceanibacter stevinii</name>
    <dbReference type="NCBI Taxonomy" id="1774970"/>
    <lineage>
        <taxon>Bacteria</taxon>
        <taxon>Pseudomonadati</taxon>
        <taxon>Pseudomonadota</taxon>
        <taxon>Alphaproteobacteria</taxon>
        <taxon>Hyphomicrobiales</taxon>
        <taxon>Hyphomicrobiaceae</taxon>
        <taxon>Methyloceanibacter</taxon>
    </lineage>
</organism>
<dbReference type="PANTHER" id="PTHR47623:SF1">
    <property type="entry name" value="OS09G0287300 PROTEIN"/>
    <property type="match status" value="1"/>
</dbReference>
<sequence length="176" mass="18864">MLTLTLLRHAKSSWKNPALPDRERPLNTRGMGDAPAMGRAMSERGIDPELVLCSSAQRTVDTLALVLPELKIEPEVVYDDALYHASPDQMLGMLRDLQPGARSVLLIGHNPEIQALALGLIGAGPKELRDRLAEKYPTAGLAVINFTAGLWSSVDAGSGSLSLFLAPRDIRGDAAS</sequence>
<name>A0A1E3VLF5_9HYPH</name>
<dbReference type="AlphaFoldDB" id="A0A1E3VLF5"/>
<dbReference type="CDD" id="cd07067">
    <property type="entry name" value="HP_PGM_like"/>
    <property type="match status" value="1"/>
</dbReference>
<dbReference type="STRING" id="1774970.AUC70_06735"/>
<evidence type="ECO:0000313" key="1">
    <source>
        <dbReference type="EMBL" id="ODR94370.1"/>
    </source>
</evidence>